<reference evidence="2" key="1">
    <citation type="journal article" date="2015" name="Nature">
        <title>Complex archaea that bridge the gap between prokaryotes and eukaryotes.</title>
        <authorList>
            <person name="Spang A."/>
            <person name="Saw J.H."/>
            <person name="Jorgensen S.L."/>
            <person name="Zaremba-Niedzwiedzka K."/>
            <person name="Martijn J."/>
            <person name="Lind A.E."/>
            <person name="van Eijk R."/>
            <person name="Schleper C."/>
            <person name="Guy L."/>
            <person name="Ettema T.J."/>
        </authorList>
    </citation>
    <scope>NUCLEOTIDE SEQUENCE</scope>
</reference>
<feature type="transmembrane region" description="Helical" evidence="1">
    <location>
        <begin position="54"/>
        <end position="77"/>
    </location>
</feature>
<evidence type="ECO:0000313" key="2">
    <source>
        <dbReference type="EMBL" id="KKL68778.1"/>
    </source>
</evidence>
<organism evidence="2">
    <name type="scientific">marine sediment metagenome</name>
    <dbReference type="NCBI Taxonomy" id="412755"/>
    <lineage>
        <taxon>unclassified sequences</taxon>
        <taxon>metagenomes</taxon>
        <taxon>ecological metagenomes</taxon>
    </lineage>
</organism>
<evidence type="ECO:0000256" key="1">
    <source>
        <dbReference type="SAM" id="Phobius"/>
    </source>
</evidence>
<keyword evidence="1" id="KW-0812">Transmembrane</keyword>
<accession>A0A0F9E469</accession>
<dbReference type="AlphaFoldDB" id="A0A0F9E469"/>
<feature type="transmembrane region" description="Helical" evidence="1">
    <location>
        <begin position="12"/>
        <end position="34"/>
    </location>
</feature>
<proteinExistence type="predicted"/>
<dbReference type="EMBL" id="LAZR01026430">
    <property type="protein sequence ID" value="KKL68778.1"/>
    <property type="molecule type" value="Genomic_DNA"/>
</dbReference>
<comment type="caution">
    <text evidence="2">The sequence shown here is derived from an EMBL/GenBank/DDBJ whole genome shotgun (WGS) entry which is preliminary data.</text>
</comment>
<gene>
    <name evidence="2" type="ORF">LCGC14_2121610</name>
</gene>
<keyword evidence="1" id="KW-0472">Membrane</keyword>
<name>A0A0F9E469_9ZZZZ</name>
<sequence>MKGRFILNIVSRIVAVIQLTAVVQFLIQIVIQVIKYEDFIELMKGINPVNPRFNIVYLRFLYMPAMSRISLPDFVFLMRTSRPLENIQVFGEFLESLDVAPGKYSS</sequence>
<keyword evidence="1" id="KW-1133">Transmembrane helix</keyword>
<protein>
    <submittedName>
        <fullName evidence="2">Uncharacterized protein</fullName>
    </submittedName>
</protein>